<evidence type="ECO:0000256" key="4">
    <source>
        <dbReference type="ARBA" id="ARBA00023004"/>
    </source>
</evidence>
<dbReference type="SFLD" id="SFLDG01386">
    <property type="entry name" value="main_SPASM_domain-containing"/>
    <property type="match status" value="1"/>
</dbReference>
<evidence type="ECO:0000256" key="3">
    <source>
        <dbReference type="ARBA" id="ARBA00022723"/>
    </source>
</evidence>
<dbReference type="SFLD" id="SFLDG01067">
    <property type="entry name" value="SPASM/twitch_domain_containing"/>
    <property type="match status" value="1"/>
</dbReference>
<gene>
    <name evidence="8" type="ORF">INF26_05705</name>
</gene>
<keyword evidence="9" id="KW-1185">Reference proteome</keyword>
<dbReference type="SFLD" id="SFLDG01384">
    <property type="entry name" value="thioether_bond_formation_requi"/>
    <property type="match status" value="1"/>
</dbReference>
<dbReference type="Gene3D" id="3.20.20.70">
    <property type="entry name" value="Aldolase class I"/>
    <property type="match status" value="1"/>
</dbReference>
<dbReference type="InterPro" id="IPR023867">
    <property type="entry name" value="Sulphatase_maturase_rSAM"/>
</dbReference>
<dbReference type="Proteomes" id="UP001194273">
    <property type="component" value="Unassembled WGS sequence"/>
</dbReference>
<evidence type="ECO:0000313" key="8">
    <source>
        <dbReference type="EMBL" id="MBE5024349.1"/>
    </source>
</evidence>
<evidence type="ECO:0000259" key="7">
    <source>
        <dbReference type="PROSITE" id="PS51918"/>
    </source>
</evidence>
<sequence>MKYVSFLIKPASSACDMRCSYCFYRDVADHRAHAVRERMSERTMRALIDRALGLGDDAQVTFAFQGGEPTLAGLDFFRAFTAYVGERRTNQTVSYALQTNAHTLTPEWAAFFREHDFLVGVSVDAYRELHDSLRKDIALGPTHARVMESVGMLREAGVDFNVLTVLSAQLARHPQRVFKFLTREKIDYVQFIPCLAGFDGEGAEYALTPRAFFSFYRTFFDLWLREVQAGRYFSVGLFDNVMQMSLGQYPQACGMLGRCAPQFVVESNGDVYPCDFFALDEWRCGNVCEDTLEEMATCETMRAFLAEPRRECSACADCPFEGICHRNCKRLNAAYYDEDYCGYRAFLEHAYDGLARAARMLAG</sequence>
<dbReference type="Pfam" id="PF04055">
    <property type="entry name" value="Radical_SAM"/>
    <property type="match status" value="1"/>
</dbReference>
<dbReference type="SFLD" id="SFLDG01072">
    <property type="entry name" value="dehydrogenase_like"/>
    <property type="match status" value="1"/>
</dbReference>
<evidence type="ECO:0000256" key="6">
    <source>
        <dbReference type="ARBA" id="ARBA00023601"/>
    </source>
</evidence>
<comment type="similarity">
    <text evidence="6">Belongs to the radical SAM superfamily. Anaerobic sulfatase-maturating enzyme family.</text>
</comment>
<dbReference type="NCBIfam" id="TIGR04085">
    <property type="entry name" value="rSAM_more_4Fe4S"/>
    <property type="match status" value="1"/>
</dbReference>
<evidence type="ECO:0000313" key="9">
    <source>
        <dbReference type="Proteomes" id="UP001194273"/>
    </source>
</evidence>
<dbReference type="InterPro" id="IPR013785">
    <property type="entry name" value="Aldolase_TIM"/>
</dbReference>
<dbReference type="SFLD" id="SFLDF00289">
    <property type="entry name" value="anaerobic_Cys-type_sulfatase-m"/>
    <property type="match status" value="1"/>
</dbReference>
<dbReference type="InterPro" id="IPR023885">
    <property type="entry name" value="4Fe4S-binding_SPASM_dom"/>
</dbReference>
<name>A0ABR9QTQ0_9ACTN</name>
<dbReference type="EMBL" id="JADCJZ010000002">
    <property type="protein sequence ID" value="MBE5024349.1"/>
    <property type="molecule type" value="Genomic_DNA"/>
</dbReference>
<dbReference type="RefSeq" id="WP_193529803.1">
    <property type="nucleotide sequence ID" value="NZ_JADCJZ010000002.1"/>
</dbReference>
<evidence type="ECO:0000256" key="5">
    <source>
        <dbReference type="ARBA" id="ARBA00023014"/>
    </source>
</evidence>
<dbReference type="SUPFAM" id="SSF102114">
    <property type="entry name" value="Radical SAM enzymes"/>
    <property type="match status" value="1"/>
</dbReference>
<keyword evidence="5" id="KW-0411">Iron-sulfur</keyword>
<dbReference type="PROSITE" id="PS51918">
    <property type="entry name" value="RADICAL_SAM"/>
    <property type="match status" value="1"/>
</dbReference>
<keyword evidence="2" id="KW-0949">S-adenosyl-L-methionine</keyword>
<accession>A0ABR9QTQ0</accession>
<dbReference type="InterPro" id="IPR034485">
    <property type="entry name" value="Anaerobic_Cys-type_sulfatase-m"/>
</dbReference>
<dbReference type="PANTHER" id="PTHR43273:SF3">
    <property type="entry name" value="ANAEROBIC SULFATASE-MATURATING ENZYME HOMOLOG ASLB-RELATED"/>
    <property type="match status" value="1"/>
</dbReference>
<keyword evidence="3" id="KW-0479">Metal-binding</keyword>
<evidence type="ECO:0000256" key="2">
    <source>
        <dbReference type="ARBA" id="ARBA00022691"/>
    </source>
</evidence>
<dbReference type="SFLD" id="SFLDS00029">
    <property type="entry name" value="Radical_SAM"/>
    <property type="match status" value="1"/>
</dbReference>
<organism evidence="8 9">
    <name type="scientific">Thermophilibacter gallinarum</name>
    <dbReference type="NCBI Taxonomy" id="2779357"/>
    <lineage>
        <taxon>Bacteria</taxon>
        <taxon>Bacillati</taxon>
        <taxon>Actinomycetota</taxon>
        <taxon>Coriobacteriia</taxon>
        <taxon>Coriobacteriales</taxon>
        <taxon>Atopobiaceae</taxon>
        <taxon>Thermophilibacter</taxon>
    </lineage>
</organism>
<feature type="domain" description="Radical SAM core" evidence="7">
    <location>
        <begin position="1"/>
        <end position="225"/>
    </location>
</feature>
<keyword evidence="4" id="KW-0408">Iron</keyword>
<dbReference type="CDD" id="cd01335">
    <property type="entry name" value="Radical_SAM"/>
    <property type="match status" value="1"/>
</dbReference>
<protein>
    <submittedName>
        <fullName evidence="8">Radical SAM protein</fullName>
    </submittedName>
</protein>
<dbReference type="InterPro" id="IPR007197">
    <property type="entry name" value="rSAM"/>
</dbReference>
<proteinExistence type="inferred from homology"/>
<comment type="caution">
    <text evidence="8">The sequence shown here is derived from an EMBL/GenBank/DDBJ whole genome shotgun (WGS) entry which is preliminary data.</text>
</comment>
<dbReference type="Pfam" id="PF13186">
    <property type="entry name" value="SPASM"/>
    <property type="match status" value="1"/>
</dbReference>
<evidence type="ECO:0000256" key="1">
    <source>
        <dbReference type="ARBA" id="ARBA00001966"/>
    </source>
</evidence>
<dbReference type="PANTHER" id="PTHR43273">
    <property type="entry name" value="ANAEROBIC SULFATASE-MATURATING ENZYME HOMOLOG ASLB-RELATED"/>
    <property type="match status" value="1"/>
</dbReference>
<reference evidence="8 9" key="1">
    <citation type="submission" date="2020-10" db="EMBL/GenBank/DDBJ databases">
        <title>ChiBAC.</title>
        <authorList>
            <person name="Zenner C."/>
            <person name="Hitch T.C.A."/>
            <person name="Clavel T."/>
        </authorList>
    </citation>
    <scope>NUCLEOTIDE SEQUENCE [LARGE SCALE GENOMIC DNA]</scope>
    <source>
        <strain evidence="8 9">DSM 107455</strain>
    </source>
</reference>
<dbReference type="InterPro" id="IPR058240">
    <property type="entry name" value="rSAM_sf"/>
</dbReference>
<comment type="cofactor">
    <cofactor evidence="1">
        <name>[4Fe-4S] cluster</name>
        <dbReference type="ChEBI" id="CHEBI:49883"/>
    </cofactor>
</comment>